<sequence>MTLEQDVLSDMDGFSPRPIIINEWEPVADILSEAFQWKGSKIDWDSLLRHVVRPIKFDSMQVDFDVKEFIKDSGLYEFLNKKDKIYYINDSSLDFAVSLDPKIFLEFVGYVIHNIPQHHYFFDESAKWCLAITSEGYIDFGVRN</sequence>
<dbReference type="EMBL" id="LDSE01000063">
    <property type="protein sequence ID" value="KTS64626.1"/>
    <property type="molecule type" value="Genomic_DNA"/>
</dbReference>
<protein>
    <recommendedName>
        <fullName evidence="3">Type IV secretion protein Rhs</fullName>
    </recommendedName>
</protein>
<evidence type="ECO:0000313" key="1">
    <source>
        <dbReference type="EMBL" id="KTS64626.1"/>
    </source>
</evidence>
<reference evidence="1 2" key="1">
    <citation type="journal article" date="2016" name="Front. Microbiol.">
        <title>Genomic Resource of Rice Seed Associated Bacteria.</title>
        <authorList>
            <person name="Midha S."/>
            <person name="Bansal K."/>
            <person name="Sharma S."/>
            <person name="Kumar N."/>
            <person name="Patil P.P."/>
            <person name="Chaudhry V."/>
            <person name="Patil P.B."/>
        </authorList>
    </citation>
    <scope>NUCLEOTIDE SEQUENCE [LARGE SCALE GENOMIC DNA]</scope>
    <source>
        <strain evidence="1 2">SA3</strain>
    </source>
</reference>
<evidence type="ECO:0000313" key="2">
    <source>
        <dbReference type="Proteomes" id="UP000071979"/>
    </source>
</evidence>
<organism evidence="1 2">
    <name type="scientific">Pantoea dispersa</name>
    <dbReference type="NCBI Taxonomy" id="59814"/>
    <lineage>
        <taxon>Bacteria</taxon>
        <taxon>Pseudomonadati</taxon>
        <taxon>Pseudomonadota</taxon>
        <taxon>Gammaproteobacteria</taxon>
        <taxon>Enterobacterales</taxon>
        <taxon>Erwiniaceae</taxon>
        <taxon>Pantoea</taxon>
    </lineage>
</organism>
<accession>A0A8E1RTU0</accession>
<gene>
    <name evidence="1" type="ORF">SA3R_22280</name>
</gene>
<dbReference type="RefSeq" id="WP_058776727.1">
    <property type="nucleotide sequence ID" value="NZ_LDSD01000008.1"/>
</dbReference>
<evidence type="ECO:0008006" key="3">
    <source>
        <dbReference type="Google" id="ProtNLM"/>
    </source>
</evidence>
<dbReference type="AlphaFoldDB" id="A0A8E1RTU0"/>
<comment type="caution">
    <text evidence="1">The sequence shown here is derived from an EMBL/GenBank/DDBJ whole genome shotgun (WGS) entry which is preliminary data.</text>
</comment>
<proteinExistence type="predicted"/>
<dbReference type="Proteomes" id="UP000071979">
    <property type="component" value="Unassembled WGS sequence"/>
</dbReference>
<name>A0A8E1RTU0_9GAMM</name>